<feature type="compositionally biased region" description="Basic and acidic residues" evidence="1">
    <location>
        <begin position="43"/>
        <end position="52"/>
    </location>
</feature>
<comment type="caution">
    <text evidence="2">The sequence shown here is derived from an EMBL/GenBank/DDBJ whole genome shotgun (WGS) entry which is preliminary data.</text>
</comment>
<proteinExistence type="predicted"/>
<dbReference type="EMBL" id="SLVX01000001">
    <property type="protein sequence ID" value="TCN48303.1"/>
    <property type="molecule type" value="Genomic_DNA"/>
</dbReference>
<dbReference type="InterPro" id="IPR019291">
    <property type="entry name" value="Host_attachment_protein"/>
</dbReference>
<keyword evidence="3" id="KW-1185">Reference proteome</keyword>
<dbReference type="Proteomes" id="UP000295351">
    <property type="component" value="Unassembled WGS sequence"/>
</dbReference>
<evidence type="ECO:0000256" key="1">
    <source>
        <dbReference type="SAM" id="MobiDB-lite"/>
    </source>
</evidence>
<reference evidence="2 3" key="1">
    <citation type="submission" date="2019-03" db="EMBL/GenBank/DDBJ databases">
        <title>Genomic Encyclopedia of Type Strains, Phase IV (KMG-IV): sequencing the most valuable type-strain genomes for metagenomic binning, comparative biology and taxonomic classification.</title>
        <authorList>
            <person name="Goeker M."/>
        </authorList>
    </citation>
    <scope>NUCLEOTIDE SEQUENCE [LARGE SCALE GENOMIC DNA]</scope>
    <source>
        <strain evidence="2 3">DSM 18401</strain>
    </source>
</reference>
<name>A0A4R2D3E9_SHIGR</name>
<dbReference type="AlphaFoldDB" id="A0A4R2D3E9"/>
<gene>
    <name evidence="2" type="ORF">EV665_10135</name>
</gene>
<feature type="region of interest" description="Disordered" evidence="1">
    <location>
        <begin position="43"/>
        <end position="74"/>
    </location>
</feature>
<dbReference type="Pfam" id="PF10116">
    <property type="entry name" value="Host_attach"/>
    <property type="match status" value="1"/>
</dbReference>
<evidence type="ECO:0000313" key="3">
    <source>
        <dbReference type="Proteomes" id="UP000295351"/>
    </source>
</evidence>
<protein>
    <submittedName>
        <fullName evidence="2">Protein required for attachment to host cells</fullName>
    </submittedName>
</protein>
<dbReference type="RefSeq" id="WP_064330856.1">
    <property type="nucleotide sequence ID" value="NZ_BAABEI010000012.1"/>
</dbReference>
<accession>A0A4R2D3E9</accession>
<evidence type="ECO:0000313" key="2">
    <source>
        <dbReference type="EMBL" id="TCN48303.1"/>
    </source>
</evidence>
<sequence length="150" mass="16601">MTATTWILAADGNQARLLKGVNLLKDGQQSPEQEVFRWEPKKAQDIMADKPGRSHSSVGHGRSAMEYSSDPVREEQQKFTAEVAGRIDDYAAEGAFDRLVVCAAPQTLGDLRNKLSDKSRTLTMAEIDKNFSNLPTEKLISSVRSIMFNA</sequence>
<organism evidence="2 3">
    <name type="scientific">Shinella granuli</name>
    <dbReference type="NCBI Taxonomy" id="323621"/>
    <lineage>
        <taxon>Bacteria</taxon>
        <taxon>Pseudomonadati</taxon>
        <taxon>Pseudomonadota</taxon>
        <taxon>Alphaproteobacteria</taxon>
        <taxon>Hyphomicrobiales</taxon>
        <taxon>Rhizobiaceae</taxon>
        <taxon>Shinella</taxon>
    </lineage>
</organism>